<gene>
    <name evidence="1" type="ORF">NPIL_448421</name>
</gene>
<organism evidence="1 2">
    <name type="scientific">Nephila pilipes</name>
    <name type="common">Giant wood spider</name>
    <name type="synonym">Nephila maculata</name>
    <dbReference type="NCBI Taxonomy" id="299642"/>
    <lineage>
        <taxon>Eukaryota</taxon>
        <taxon>Metazoa</taxon>
        <taxon>Ecdysozoa</taxon>
        <taxon>Arthropoda</taxon>
        <taxon>Chelicerata</taxon>
        <taxon>Arachnida</taxon>
        <taxon>Araneae</taxon>
        <taxon>Araneomorphae</taxon>
        <taxon>Entelegynae</taxon>
        <taxon>Araneoidea</taxon>
        <taxon>Nephilidae</taxon>
        <taxon>Nephila</taxon>
    </lineage>
</organism>
<evidence type="ECO:0000313" key="1">
    <source>
        <dbReference type="EMBL" id="GFS49918.1"/>
    </source>
</evidence>
<dbReference type="AlphaFoldDB" id="A0A8X6MEW4"/>
<protein>
    <submittedName>
        <fullName evidence="1">Uncharacterized protein</fullName>
    </submittedName>
</protein>
<name>A0A8X6MEW4_NEPPI</name>
<dbReference type="Proteomes" id="UP000887013">
    <property type="component" value="Unassembled WGS sequence"/>
</dbReference>
<accession>A0A8X6MEW4</accession>
<reference evidence="1" key="1">
    <citation type="submission" date="2020-08" db="EMBL/GenBank/DDBJ databases">
        <title>Multicomponent nature underlies the extraordinary mechanical properties of spider dragline silk.</title>
        <authorList>
            <person name="Kono N."/>
            <person name="Nakamura H."/>
            <person name="Mori M."/>
            <person name="Yoshida Y."/>
            <person name="Ohtoshi R."/>
            <person name="Malay A.D."/>
            <person name="Moran D.A.P."/>
            <person name="Tomita M."/>
            <person name="Numata K."/>
            <person name="Arakawa K."/>
        </authorList>
    </citation>
    <scope>NUCLEOTIDE SEQUENCE</scope>
</reference>
<proteinExistence type="predicted"/>
<comment type="caution">
    <text evidence="1">The sequence shown here is derived from an EMBL/GenBank/DDBJ whole genome shotgun (WGS) entry which is preliminary data.</text>
</comment>
<keyword evidence="2" id="KW-1185">Reference proteome</keyword>
<dbReference type="EMBL" id="BMAW01045415">
    <property type="protein sequence ID" value="GFS49918.1"/>
    <property type="molecule type" value="Genomic_DNA"/>
</dbReference>
<sequence>MARLGATQKLPAKRQKYIIKDKGSMNPIALRYGHSDHDGDYEVDSYLSQPLRSTCQVEESDSDDNYFFIKTICLEEEGKRKGSKGN</sequence>
<evidence type="ECO:0000313" key="2">
    <source>
        <dbReference type="Proteomes" id="UP000887013"/>
    </source>
</evidence>